<evidence type="ECO:0000313" key="1">
    <source>
        <dbReference type="EMBL" id="SBV49623.1"/>
    </source>
</evidence>
<sequence>MSIAPHEARVAILLDCNIVNPKIMGRTLLMGA</sequence>
<organism evidence="1 2">
    <name type="scientific">Xanthomonas bromi</name>
    <dbReference type="NCBI Taxonomy" id="56449"/>
    <lineage>
        <taxon>Bacteria</taxon>
        <taxon>Pseudomonadati</taxon>
        <taxon>Pseudomonadota</taxon>
        <taxon>Gammaproteobacteria</taxon>
        <taxon>Lysobacterales</taxon>
        <taxon>Lysobacteraceae</taxon>
        <taxon>Xanthomonas</taxon>
    </lineage>
</organism>
<proteinExistence type="predicted"/>
<protein>
    <submittedName>
        <fullName evidence="1">Uncharacterized protein</fullName>
    </submittedName>
</protein>
<dbReference type="Proteomes" id="UP000092503">
    <property type="component" value="Unassembled WGS sequence"/>
</dbReference>
<name>A0A1C3NGY3_9XANT</name>
<dbReference type="STRING" id="56449.XBLMG947_0395"/>
<evidence type="ECO:0000313" key="2">
    <source>
        <dbReference type="Proteomes" id="UP000092503"/>
    </source>
</evidence>
<dbReference type="AlphaFoldDB" id="A0A1C3NGY3"/>
<accession>A0A1C3NGY3</accession>
<dbReference type="EMBL" id="FLTX01000005">
    <property type="protein sequence ID" value="SBV49623.1"/>
    <property type="molecule type" value="Genomic_DNA"/>
</dbReference>
<reference evidence="1 2" key="1">
    <citation type="submission" date="2016-06" db="EMBL/GenBank/DDBJ databases">
        <authorList>
            <person name="Kjaerup R.B."/>
            <person name="Dalgaard T.S."/>
            <person name="Juul-Madsen H.R."/>
        </authorList>
    </citation>
    <scope>NUCLEOTIDE SEQUENCE [LARGE SCALE GENOMIC DNA]</scope>
    <source>
        <strain evidence="1">LMG947</strain>
    </source>
</reference>
<gene>
    <name evidence="1" type="ORF">XBLMG947_0395</name>
</gene>